<sequence>MAGWVPGAEPCGTVPAVEPHDSAVVEVQGTVVPGTFDVAQAAFRGGAGDTTLFLNLQTTSDRPGEPAGDGTSDLRVLLLDDTGTVVFWDDPARELPQVESTTSPGTFSPYGLYPAQDCRTGRPLSGTFRVIASDADETVELAPVALGAAFDAATAARTAGQAAQRYRDRPVCGQPLPDAWRRAAADPDLAVSFGPEGAPTRIGGAGLHVPVTLTATRVGLEGLVPQGLSAVLVDDAGTVVTGPDGLSVAGGALTGTPFAAAPGGTFASEVFQWWAGCPQPPYAQPSAGDYDLYVLDTVPATDADGRTAPRTVAGGPFRVAFDPTW</sequence>
<dbReference type="Proteomes" id="UP000308121">
    <property type="component" value="Unassembled WGS sequence"/>
</dbReference>
<name>A0A7Z8JYU5_9CELL</name>
<protein>
    <submittedName>
        <fullName evidence="1">Uncharacterized protein</fullName>
    </submittedName>
</protein>
<reference evidence="1 2" key="1">
    <citation type="submission" date="2019-05" db="EMBL/GenBank/DDBJ databases">
        <title>Genome sequence of Cellulomonas hominis strain CS1.</title>
        <authorList>
            <person name="Belmont J."/>
            <person name="Maclea K.S."/>
        </authorList>
    </citation>
    <scope>NUCLEOTIDE SEQUENCE [LARGE SCALE GENOMIC DNA]</scope>
    <source>
        <strain evidence="1 2">CS1</strain>
    </source>
</reference>
<evidence type="ECO:0000313" key="1">
    <source>
        <dbReference type="EMBL" id="TKR22380.1"/>
    </source>
</evidence>
<gene>
    <name evidence="1" type="ORF">FA014_16710</name>
</gene>
<evidence type="ECO:0000313" key="2">
    <source>
        <dbReference type="Proteomes" id="UP000308121"/>
    </source>
</evidence>
<comment type="caution">
    <text evidence="1">The sequence shown here is derived from an EMBL/GenBank/DDBJ whole genome shotgun (WGS) entry which is preliminary data.</text>
</comment>
<dbReference type="OrthoDB" id="4827380at2"/>
<dbReference type="AlphaFoldDB" id="A0A7Z8JYU5"/>
<accession>A0A7Z8JYU5</accession>
<organism evidence="1 2">
    <name type="scientific">Cellulomonas hominis</name>
    <dbReference type="NCBI Taxonomy" id="156981"/>
    <lineage>
        <taxon>Bacteria</taxon>
        <taxon>Bacillati</taxon>
        <taxon>Actinomycetota</taxon>
        <taxon>Actinomycetes</taxon>
        <taxon>Micrococcales</taxon>
        <taxon>Cellulomonadaceae</taxon>
        <taxon>Cellulomonas</taxon>
    </lineage>
</organism>
<proteinExistence type="predicted"/>
<dbReference type="EMBL" id="SZYE01000194">
    <property type="protein sequence ID" value="TKR22380.1"/>
    <property type="molecule type" value="Genomic_DNA"/>
</dbReference>